<dbReference type="Gene3D" id="1.20.1250.20">
    <property type="entry name" value="MFS general substrate transporter like domains"/>
    <property type="match status" value="2"/>
</dbReference>
<dbReference type="Proteomes" id="UP000749646">
    <property type="component" value="Unassembled WGS sequence"/>
</dbReference>
<dbReference type="AlphaFoldDB" id="A0A9P6MDE2"/>
<feature type="transmembrane region" description="Helical" evidence="6">
    <location>
        <begin position="68"/>
        <end position="89"/>
    </location>
</feature>
<comment type="subcellular location">
    <subcellularLocation>
        <location evidence="1">Membrane</location>
        <topology evidence="1">Multi-pass membrane protein</topology>
    </subcellularLocation>
</comment>
<dbReference type="PANTHER" id="PTHR43791:SF49">
    <property type="entry name" value="TRANSPORTER, PUTATIVE (AFU_ORTHOLOGUE AFUA_4G04250)-RELATED"/>
    <property type="match status" value="1"/>
</dbReference>
<evidence type="ECO:0000256" key="1">
    <source>
        <dbReference type="ARBA" id="ARBA00004141"/>
    </source>
</evidence>
<keyword evidence="2" id="KW-0813">Transport</keyword>
<dbReference type="EMBL" id="JAAAHW010001914">
    <property type="protein sequence ID" value="KAF9993209.1"/>
    <property type="molecule type" value="Genomic_DNA"/>
</dbReference>
<sequence>LKKFGPRKWIPIVMVAWGTVSMCMAAVTNGEGLVATRFFLGLAESGFAPGPVYMISLWYRRCEQAVRIGIFFSAATVAGAFGGLLAFGISQLDNTLGLRAWQWIFILEGIPTIFCALLAMWILPDFPETSNFLSPAERELCIQRLKADVGPATETQFSWPQFWGALKDWKVHAYMSIGLVHSVAFASLGLFVPSITLGFGFDRVTTQIMTAPVYIIACVCTITFAVSSDRFQERGYHAASTTTMGALGYALLIFTRENSVVVRYISLVICTCGVYSTVPLMLSWPSSNLGGHTKKGVAIAAIVSVAQIGGVIGGQVYREVD</sequence>
<name>A0A9P6MDE2_9FUNG</name>
<dbReference type="InterPro" id="IPR020846">
    <property type="entry name" value="MFS_dom"/>
</dbReference>
<feature type="domain" description="Major facilitator superfamily (MFS) profile" evidence="7">
    <location>
        <begin position="1"/>
        <end position="321"/>
    </location>
</feature>
<evidence type="ECO:0000256" key="5">
    <source>
        <dbReference type="ARBA" id="ARBA00023136"/>
    </source>
</evidence>
<feature type="transmembrane region" description="Helical" evidence="6">
    <location>
        <begin position="296"/>
        <end position="317"/>
    </location>
</feature>
<dbReference type="Pfam" id="PF07690">
    <property type="entry name" value="MFS_1"/>
    <property type="match status" value="1"/>
</dbReference>
<accession>A0A9P6MDE2</accession>
<feature type="transmembrane region" description="Helical" evidence="6">
    <location>
        <begin position="207"/>
        <end position="226"/>
    </location>
</feature>
<keyword evidence="5 6" id="KW-0472">Membrane</keyword>
<evidence type="ECO:0000256" key="6">
    <source>
        <dbReference type="SAM" id="Phobius"/>
    </source>
</evidence>
<feature type="transmembrane region" description="Helical" evidence="6">
    <location>
        <begin position="101"/>
        <end position="123"/>
    </location>
</feature>
<evidence type="ECO:0000313" key="8">
    <source>
        <dbReference type="EMBL" id="KAF9993209.1"/>
    </source>
</evidence>
<dbReference type="PROSITE" id="PS50850">
    <property type="entry name" value="MFS"/>
    <property type="match status" value="1"/>
</dbReference>
<dbReference type="InterPro" id="IPR011701">
    <property type="entry name" value="MFS"/>
</dbReference>
<comment type="caution">
    <text evidence="8">The sequence shown here is derived from an EMBL/GenBank/DDBJ whole genome shotgun (WGS) entry which is preliminary data.</text>
</comment>
<feature type="transmembrane region" description="Helical" evidence="6">
    <location>
        <begin position="261"/>
        <end position="284"/>
    </location>
</feature>
<dbReference type="SUPFAM" id="SSF103473">
    <property type="entry name" value="MFS general substrate transporter"/>
    <property type="match status" value="1"/>
</dbReference>
<evidence type="ECO:0000256" key="4">
    <source>
        <dbReference type="ARBA" id="ARBA00022989"/>
    </source>
</evidence>
<feature type="transmembrane region" description="Helical" evidence="6">
    <location>
        <begin position="9"/>
        <end position="28"/>
    </location>
</feature>
<reference evidence="8" key="1">
    <citation type="journal article" date="2020" name="Fungal Divers.">
        <title>Resolving the Mortierellaceae phylogeny through synthesis of multi-gene phylogenetics and phylogenomics.</title>
        <authorList>
            <person name="Vandepol N."/>
            <person name="Liber J."/>
            <person name="Desiro A."/>
            <person name="Na H."/>
            <person name="Kennedy M."/>
            <person name="Barry K."/>
            <person name="Grigoriev I.V."/>
            <person name="Miller A.N."/>
            <person name="O'Donnell K."/>
            <person name="Stajich J.E."/>
            <person name="Bonito G."/>
        </authorList>
    </citation>
    <scope>NUCLEOTIDE SEQUENCE</scope>
    <source>
        <strain evidence="8">MES-2147</strain>
    </source>
</reference>
<dbReference type="GO" id="GO:0016020">
    <property type="term" value="C:membrane"/>
    <property type="evidence" value="ECO:0007669"/>
    <property type="project" value="UniProtKB-SubCell"/>
</dbReference>
<feature type="transmembrane region" description="Helical" evidence="6">
    <location>
        <begin position="34"/>
        <end position="56"/>
    </location>
</feature>
<keyword evidence="3 6" id="KW-0812">Transmembrane</keyword>
<feature type="transmembrane region" description="Helical" evidence="6">
    <location>
        <begin position="177"/>
        <end position="201"/>
    </location>
</feature>
<evidence type="ECO:0000313" key="9">
    <source>
        <dbReference type="Proteomes" id="UP000749646"/>
    </source>
</evidence>
<gene>
    <name evidence="8" type="ORF">BGZ65_011314</name>
</gene>
<feature type="non-terminal residue" evidence="8">
    <location>
        <position position="1"/>
    </location>
</feature>
<dbReference type="GO" id="GO:0022857">
    <property type="term" value="F:transmembrane transporter activity"/>
    <property type="evidence" value="ECO:0007669"/>
    <property type="project" value="InterPro"/>
</dbReference>
<evidence type="ECO:0000256" key="2">
    <source>
        <dbReference type="ARBA" id="ARBA00022448"/>
    </source>
</evidence>
<proteinExistence type="predicted"/>
<dbReference type="PANTHER" id="PTHR43791">
    <property type="entry name" value="PERMEASE-RELATED"/>
    <property type="match status" value="1"/>
</dbReference>
<keyword evidence="4 6" id="KW-1133">Transmembrane helix</keyword>
<evidence type="ECO:0000256" key="3">
    <source>
        <dbReference type="ARBA" id="ARBA00022692"/>
    </source>
</evidence>
<dbReference type="OrthoDB" id="2985014at2759"/>
<feature type="non-terminal residue" evidence="8">
    <location>
        <position position="321"/>
    </location>
</feature>
<keyword evidence="9" id="KW-1185">Reference proteome</keyword>
<organism evidence="8 9">
    <name type="scientific">Modicella reniformis</name>
    <dbReference type="NCBI Taxonomy" id="1440133"/>
    <lineage>
        <taxon>Eukaryota</taxon>
        <taxon>Fungi</taxon>
        <taxon>Fungi incertae sedis</taxon>
        <taxon>Mucoromycota</taxon>
        <taxon>Mortierellomycotina</taxon>
        <taxon>Mortierellomycetes</taxon>
        <taxon>Mortierellales</taxon>
        <taxon>Mortierellaceae</taxon>
        <taxon>Modicella</taxon>
    </lineage>
</organism>
<protein>
    <recommendedName>
        <fullName evidence="7">Major facilitator superfamily (MFS) profile domain-containing protein</fullName>
    </recommendedName>
</protein>
<evidence type="ECO:0000259" key="7">
    <source>
        <dbReference type="PROSITE" id="PS50850"/>
    </source>
</evidence>
<dbReference type="InterPro" id="IPR036259">
    <property type="entry name" value="MFS_trans_sf"/>
</dbReference>